<evidence type="ECO:0000256" key="2">
    <source>
        <dbReference type="ARBA" id="ARBA00022692"/>
    </source>
</evidence>
<keyword evidence="4 5" id="KW-0472">Membrane</keyword>
<sequence length="179" mass="19589">MTISAIMFSATIGACSNLSDIGLALSFTRYKRGIRYSLFLATACFSMAACLLGGLTSIHIEPLLSTRACNLLGSFLMIAIGTWTIFHTFYNHHHPDTPVTIHFHEMMLIGLAQILTDLAMGFAVGFSHMNVWLTAMFAGFFCIVCFVLPSHFFIGETPQLKQHTAILSGALLIILGIIL</sequence>
<gene>
    <name evidence="6" type="ORF">ACFSB2_24775</name>
</gene>
<evidence type="ECO:0000256" key="1">
    <source>
        <dbReference type="ARBA" id="ARBA00022475"/>
    </source>
</evidence>
<dbReference type="Pfam" id="PF02659">
    <property type="entry name" value="Mntp"/>
    <property type="match status" value="1"/>
</dbReference>
<feature type="transmembrane region" description="Helical" evidence="5">
    <location>
        <begin position="68"/>
        <end position="86"/>
    </location>
</feature>
<evidence type="ECO:0000256" key="5">
    <source>
        <dbReference type="SAM" id="Phobius"/>
    </source>
</evidence>
<dbReference type="EMBL" id="JBHUCX010000099">
    <property type="protein sequence ID" value="MFD1677883.1"/>
    <property type="molecule type" value="Genomic_DNA"/>
</dbReference>
<protein>
    <submittedName>
        <fullName evidence="6">Manganese efflux pump</fullName>
    </submittedName>
</protein>
<keyword evidence="3 5" id="KW-1133">Transmembrane helix</keyword>
<feature type="transmembrane region" description="Helical" evidence="5">
    <location>
        <begin position="131"/>
        <end position="154"/>
    </location>
</feature>
<keyword evidence="2 5" id="KW-0812">Transmembrane</keyword>
<feature type="transmembrane region" description="Helical" evidence="5">
    <location>
        <begin position="160"/>
        <end position="178"/>
    </location>
</feature>
<dbReference type="Proteomes" id="UP001597079">
    <property type="component" value="Unassembled WGS sequence"/>
</dbReference>
<evidence type="ECO:0000313" key="6">
    <source>
        <dbReference type="EMBL" id="MFD1677883.1"/>
    </source>
</evidence>
<dbReference type="RefSeq" id="WP_377945805.1">
    <property type="nucleotide sequence ID" value="NZ_JBHUCX010000099.1"/>
</dbReference>
<evidence type="ECO:0000313" key="7">
    <source>
        <dbReference type="Proteomes" id="UP001597079"/>
    </source>
</evidence>
<comment type="caution">
    <text evidence="6">The sequence shown here is derived from an EMBL/GenBank/DDBJ whole genome shotgun (WGS) entry which is preliminary data.</text>
</comment>
<feature type="transmembrane region" description="Helical" evidence="5">
    <location>
        <begin position="34"/>
        <end position="56"/>
    </location>
</feature>
<accession>A0ABW4JQL5</accession>
<feature type="transmembrane region" description="Helical" evidence="5">
    <location>
        <begin position="106"/>
        <end position="124"/>
    </location>
</feature>
<dbReference type="InterPro" id="IPR003810">
    <property type="entry name" value="Mntp/YtaF"/>
</dbReference>
<reference evidence="7" key="1">
    <citation type="journal article" date="2019" name="Int. J. Syst. Evol. Microbiol.">
        <title>The Global Catalogue of Microorganisms (GCM) 10K type strain sequencing project: providing services to taxonomists for standard genome sequencing and annotation.</title>
        <authorList>
            <consortium name="The Broad Institute Genomics Platform"/>
            <consortium name="The Broad Institute Genome Sequencing Center for Infectious Disease"/>
            <person name="Wu L."/>
            <person name="Ma J."/>
        </authorList>
    </citation>
    <scope>NUCLEOTIDE SEQUENCE [LARGE SCALE GENOMIC DNA]</scope>
    <source>
        <strain evidence="7">CGMCC 1.12286</strain>
    </source>
</reference>
<keyword evidence="7" id="KW-1185">Reference proteome</keyword>
<keyword evidence="1" id="KW-1003">Cell membrane</keyword>
<organism evidence="6 7">
    <name type="scientific">Alicyclobacillus fodiniaquatilis</name>
    <dbReference type="NCBI Taxonomy" id="1661150"/>
    <lineage>
        <taxon>Bacteria</taxon>
        <taxon>Bacillati</taxon>
        <taxon>Bacillota</taxon>
        <taxon>Bacilli</taxon>
        <taxon>Bacillales</taxon>
        <taxon>Alicyclobacillaceae</taxon>
        <taxon>Alicyclobacillus</taxon>
    </lineage>
</organism>
<name>A0ABW4JQL5_9BACL</name>
<evidence type="ECO:0000256" key="3">
    <source>
        <dbReference type="ARBA" id="ARBA00022989"/>
    </source>
</evidence>
<proteinExistence type="predicted"/>
<evidence type="ECO:0000256" key="4">
    <source>
        <dbReference type="ARBA" id="ARBA00023136"/>
    </source>
</evidence>